<dbReference type="GO" id="GO:0005829">
    <property type="term" value="C:cytosol"/>
    <property type="evidence" value="ECO:0007669"/>
    <property type="project" value="TreeGrafter"/>
</dbReference>
<dbReference type="NCBIfam" id="TIGR01484">
    <property type="entry name" value="HAD-SF-IIB"/>
    <property type="match status" value="1"/>
</dbReference>
<dbReference type="CDD" id="cd07516">
    <property type="entry name" value="HAD_Pase"/>
    <property type="match status" value="1"/>
</dbReference>
<sequence length="282" mass="29883">MTPEPRRPEPSREELAAVRLVVSDIDGTLVRDDKSLSEATLRAVRRAEAAGILFTLISARPASGLGELVERLGIETAVGAFNGGTLFRPGGEVIEAHRLDEAAARRTVEMLDEAGVPVWLFADGRWLTRGQPTPYDDRERRAARLDPSVVPDFAPFLARADKVVGVSERFDLVAGLEASVGAALGAAANVIRSQHYFLDVTAPAANKGDGVSFLARAAGVDLAHTAAIGDMANDVPMLRRAGIGVAMGQAPDAVRAAARLVTTTNQDDGVARFLDRLVEARG</sequence>
<evidence type="ECO:0000313" key="2">
    <source>
        <dbReference type="Proteomes" id="UP000198793"/>
    </source>
</evidence>
<organism evidence="1 2">
    <name type="scientific">Aureimonas jatrophae</name>
    <dbReference type="NCBI Taxonomy" id="1166073"/>
    <lineage>
        <taxon>Bacteria</taxon>
        <taxon>Pseudomonadati</taxon>
        <taxon>Pseudomonadota</taxon>
        <taxon>Alphaproteobacteria</taxon>
        <taxon>Hyphomicrobiales</taxon>
        <taxon>Aurantimonadaceae</taxon>
        <taxon>Aureimonas</taxon>
    </lineage>
</organism>
<dbReference type="RefSeq" id="WP_090670034.1">
    <property type="nucleotide sequence ID" value="NZ_FNIT01000002.1"/>
</dbReference>
<protein>
    <recommendedName>
        <fullName evidence="3">Cof subfamily of IIB subfamily of haloacid dehalogenase superfamily/HAD-superfamily hydrolase, subfamily IIB</fullName>
    </recommendedName>
</protein>
<proteinExistence type="predicted"/>
<dbReference type="EMBL" id="FNIT01000002">
    <property type="protein sequence ID" value="SDN84221.1"/>
    <property type="molecule type" value="Genomic_DNA"/>
</dbReference>
<dbReference type="InterPro" id="IPR036412">
    <property type="entry name" value="HAD-like_sf"/>
</dbReference>
<dbReference type="PANTHER" id="PTHR10000:SF8">
    <property type="entry name" value="HAD SUPERFAMILY HYDROLASE-LIKE, TYPE 3"/>
    <property type="match status" value="1"/>
</dbReference>
<reference evidence="1 2" key="1">
    <citation type="submission" date="2016-10" db="EMBL/GenBank/DDBJ databases">
        <authorList>
            <person name="de Groot N.N."/>
        </authorList>
    </citation>
    <scope>NUCLEOTIDE SEQUENCE [LARGE SCALE GENOMIC DNA]</scope>
    <source>
        <strain evidence="2">L7-484,KACC 16230,DSM 25025</strain>
    </source>
</reference>
<dbReference type="GO" id="GO:0016791">
    <property type="term" value="F:phosphatase activity"/>
    <property type="evidence" value="ECO:0007669"/>
    <property type="project" value="TreeGrafter"/>
</dbReference>
<dbReference type="SFLD" id="SFLDS00003">
    <property type="entry name" value="Haloacid_Dehalogenase"/>
    <property type="match status" value="1"/>
</dbReference>
<dbReference type="PRINTS" id="PR00119">
    <property type="entry name" value="CATATPASE"/>
</dbReference>
<dbReference type="Proteomes" id="UP000198793">
    <property type="component" value="Unassembled WGS sequence"/>
</dbReference>
<dbReference type="InterPro" id="IPR006379">
    <property type="entry name" value="HAD-SF_hydro_IIB"/>
</dbReference>
<evidence type="ECO:0000313" key="1">
    <source>
        <dbReference type="EMBL" id="SDN84221.1"/>
    </source>
</evidence>
<dbReference type="SUPFAM" id="SSF56784">
    <property type="entry name" value="HAD-like"/>
    <property type="match status" value="1"/>
</dbReference>
<gene>
    <name evidence="1" type="ORF">SAMN05192530_102145</name>
</gene>
<dbReference type="NCBIfam" id="TIGR00099">
    <property type="entry name" value="Cof-subfamily"/>
    <property type="match status" value="1"/>
</dbReference>
<dbReference type="InterPro" id="IPR000150">
    <property type="entry name" value="Cof"/>
</dbReference>
<dbReference type="Gene3D" id="3.30.1240.10">
    <property type="match status" value="1"/>
</dbReference>
<dbReference type="SFLD" id="SFLDG01140">
    <property type="entry name" value="C2.B:_Phosphomannomutase_and_P"/>
    <property type="match status" value="1"/>
</dbReference>
<dbReference type="GO" id="GO:0000287">
    <property type="term" value="F:magnesium ion binding"/>
    <property type="evidence" value="ECO:0007669"/>
    <property type="project" value="TreeGrafter"/>
</dbReference>
<dbReference type="InterPro" id="IPR023214">
    <property type="entry name" value="HAD_sf"/>
</dbReference>
<evidence type="ECO:0008006" key="3">
    <source>
        <dbReference type="Google" id="ProtNLM"/>
    </source>
</evidence>
<dbReference type="Pfam" id="PF08282">
    <property type="entry name" value="Hydrolase_3"/>
    <property type="match status" value="1"/>
</dbReference>
<dbReference type="AlphaFoldDB" id="A0A1H0EPE4"/>
<dbReference type="PANTHER" id="PTHR10000">
    <property type="entry name" value="PHOSPHOSERINE PHOSPHATASE"/>
    <property type="match status" value="1"/>
</dbReference>
<dbReference type="Gene3D" id="3.40.50.1000">
    <property type="entry name" value="HAD superfamily/HAD-like"/>
    <property type="match status" value="1"/>
</dbReference>
<dbReference type="OrthoDB" id="7847955at2"/>
<name>A0A1H0EPE4_9HYPH</name>
<accession>A0A1H0EPE4</accession>
<keyword evidence="2" id="KW-1185">Reference proteome</keyword>
<dbReference type="STRING" id="1166073.SAMN05192530_102145"/>